<accession>A0AAD6HSN7</accession>
<feature type="compositionally biased region" description="Polar residues" evidence="1">
    <location>
        <begin position="242"/>
        <end position="262"/>
    </location>
</feature>
<name>A0AAD6HSN7_9EURO</name>
<comment type="caution">
    <text evidence="2">The sequence shown here is derived from an EMBL/GenBank/DDBJ whole genome shotgun (WGS) entry which is preliminary data.</text>
</comment>
<sequence>MNTHRWQPGMPRDVGGDAERWLDADEARDRGLTEWGNPDTSGWTSAHALALLQAPVHRNVNWRYRNRAHCRRSSNHSLPNRPGYAAFAQQAGTDAPPGQECTRCRGNRCSFTSCAVLVYDGEIAYKGSCIACGYGDAANRCSNRDQLPQYAYDLLAAENPDHPILHLPANAVMAQAAQPAPLPLAATVPVATVPAVTQTATTSETPTTQTVMEYEPMAPGTVAYLRQTANETQLFMHQSGFLSPSDTAQESSLMSDRGSPTPSYDADQTPINVYSATGWWGSP</sequence>
<evidence type="ECO:0000313" key="2">
    <source>
        <dbReference type="EMBL" id="KAJ5733712.1"/>
    </source>
</evidence>
<reference evidence="2" key="1">
    <citation type="journal article" date="2023" name="IMA Fungus">
        <title>Comparative genomic study of the Penicillium genus elucidates a diverse pangenome and 15 lateral gene transfer events.</title>
        <authorList>
            <person name="Petersen C."/>
            <person name="Sorensen T."/>
            <person name="Nielsen M.R."/>
            <person name="Sondergaard T.E."/>
            <person name="Sorensen J.L."/>
            <person name="Fitzpatrick D.A."/>
            <person name="Frisvad J.C."/>
            <person name="Nielsen K.L."/>
        </authorList>
    </citation>
    <scope>NUCLEOTIDE SEQUENCE</scope>
    <source>
        <strain evidence="2">IBT 17514</strain>
    </source>
</reference>
<evidence type="ECO:0000313" key="3">
    <source>
        <dbReference type="Proteomes" id="UP001215712"/>
    </source>
</evidence>
<evidence type="ECO:0000256" key="1">
    <source>
        <dbReference type="SAM" id="MobiDB-lite"/>
    </source>
</evidence>
<dbReference type="Proteomes" id="UP001215712">
    <property type="component" value="Unassembled WGS sequence"/>
</dbReference>
<reference evidence="2" key="2">
    <citation type="submission" date="2023-01" db="EMBL/GenBank/DDBJ databases">
        <authorList>
            <person name="Petersen C."/>
        </authorList>
    </citation>
    <scope>NUCLEOTIDE SEQUENCE</scope>
    <source>
        <strain evidence="2">IBT 17514</strain>
    </source>
</reference>
<protein>
    <submittedName>
        <fullName evidence="2">Uncharacterized protein</fullName>
    </submittedName>
</protein>
<organism evidence="2 3">
    <name type="scientific">Penicillium malachiteum</name>
    <dbReference type="NCBI Taxonomy" id="1324776"/>
    <lineage>
        <taxon>Eukaryota</taxon>
        <taxon>Fungi</taxon>
        <taxon>Dikarya</taxon>
        <taxon>Ascomycota</taxon>
        <taxon>Pezizomycotina</taxon>
        <taxon>Eurotiomycetes</taxon>
        <taxon>Eurotiomycetidae</taxon>
        <taxon>Eurotiales</taxon>
        <taxon>Aspergillaceae</taxon>
        <taxon>Penicillium</taxon>
    </lineage>
</organism>
<keyword evidence="3" id="KW-1185">Reference proteome</keyword>
<dbReference type="Pfam" id="PF12511">
    <property type="entry name" value="DUF3716"/>
    <property type="match status" value="1"/>
</dbReference>
<feature type="region of interest" description="Disordered" evidence="1">
    <location>
        <begin position="242"/>
        <end position="268"/>
    </location>
</feature>
<dbReference type="InterPro" id="IPR022190">
    <property type="entry name" value="DUF3716"/>
</dbReference>
<dbReference type="EMBL" id="JAQJAN010000003">
    <property type="protein sequence ID" value="KAJ5733712.1"/>
    <property type="molecule type" value="Genomic_DNA"/>
</dbReference>
<gene>
    <name evidence="2" type="ORF">N7493_002498</name>
</gene>
<proteinExistence type="predicted"/>
<dbReference type="AlphaFoldDB" id="A0AAD6HSN7"/>